<sequence>MDFIRSLLVLVLTFMPCPSYQLNLPTSTISAAPAVLPEAPLSSPPTLSPDISPLFPSPGGSELSPSQSSVPIIPSSPSPPNPDAMVAPGPFMAFSPSGSLPASSAIPRNVSETLSLVMGLGLLGFWLIQFFGV</sequence>
<feature type="compositionally biased region" description="Low complexity" evidence="1">
    <location>
        <begin position="64"/>
        <end position="73"/>
    </location>
</feature>
<dbReference type="Proteomes" id="UP001642360">
    <property type="component" value="Unassembled WGS sequence"/>
</dbReference>
<name>A0ABC8U8J0_9AQUA</name>
<gene>
    <name evidence="3" type="ORF">ILEXP_LOCUS47967</name>
</gene>
<dbReference type="AlphaFoldDB" id="A0ABC8U8J0"/>
<feature type="signal peptide" evidence="2">
    <location>
        <begin position="1"/>
        <end position="19"/>
    </location>
</feature>
<proteinExistence type="predicted"/>
<protein>
    <submittedName>
        <fullName evidence="3">Uncharacterized protein</fullName>
    </submittedName>
</protein>
<evidence type="ECO:0000313" key="3">
    <source>
        <dbReference type="EMBL" id="CAK9178052.1"/>
    </source>
</evidence>
<feature type="chain" id="PRO_5044872542" evidence="2">
    <location>
        <begin position="20"/>
        <end position="133"/>
    </location>
</feature>
<keyword evidence="2" id="KW-0732">Signal</keyword>
<evidence type="ECO:0000256" key="1">
    <source>
        <dbReference type="SAM" id="MobiDB-lite"/>
    </source>
</evidence>
<dbReference type="PANTHER" id="PTHR35725">
    <property type="entry name" value="CLASSICAL ARABINOGALACTAN PROTEIN 26"/>
    <property type="match status" value="1"/>
</dbReference>
<dbReference type="PANTHER" id="PTHR35725:SF4">
    <property type="entry name" value="CLASSICAL ARABINOGALACTAN PROTEIN 26"/>
    <property type="match status" value="1"/>
</dbReference>
<feature type="region of interest" description="Disordered" evidence="1">
    <location>
        <begin position="40"/>
        <end position="87"/>
    </location>
</feature>
<comment type="caution">
    <text evidence="3">The sequence shown here is derived from an EMBL/GenBank/DDBJ whole genome shotgun (WGS) entry which is preliminary data.</text>
</comment>
<evidence type="ECO:0000313" key="4">
    <source>
        <dbReference type="Proteomes" id="UP001642360"/>
    </source>
</evidence>
<dbReference type="EMBL" id="CAUOFW020007213">
    <property type="protein sequence ID" value="CAK9178052.1"/>
    <property type="molecule type" value="Genomic_DNA"/>
</dbReference>
<reference evidence="3 4" key="1">
    <citation type="submission" date="2024-02" db="EMBL/GenBank/DDBJ databases">
        <authorList>
            <person name="Vignale AGUSTIN F."/>
            <person name="Sosa J E."/>
            <person name="Modenutti C."/>
        </authorList>
    </citation>
    <scope>NUCLEOTIDE SEQUENCE [LARGE SCALE GENOMIC DNA]</scope>
</reference>
<dbReference type="InterPro" id="IPR039346">
    <property type="entry name" value="AGP25/26"/>
</dbReference>
<keyword evidence="4" id="KW-1185">Reference proteome</keyword>
<evidence type="ECO:0000256" key="2">
    <source>
        <dbReference type="SAM" id="SignalP"/>
    </source>
</evidence>
<organism evidence="3 4">
    <name type="scientific">Ilex paraguariensis</name>
    <name type="common">yerba mate</name>
    <dbReference type="NCBI Taxonomy" id="185542"/>
    <lineage>
        <taxon>Eukaryota</taxon>
        <taxon>Viridiplantae</taxon>
        <taxon>Streptophyta</taxon>
        <taxon>Embryophyta</taxon>
        <taxon>Tracheophyta</taxon>
        <taxon>Spermatophyta</taxon>
        <taxon>Magnoliopsida</taxon>
        <taxon>eudicotyledons</taxon>
        <taxon>Gunneridae</taxon>
        <taxon>Pentapetalae</taxon>
        <taxon>asterids</taxon>
        <taxon>campanulids</taxon>
        <taxon>Aquifoliales</taxon>
        <taxon>Aquifoliaceae</taxon>
        <taxon>Ilex</taxon>
    </lineage>
</organism>
<accession>A0ABC8U8J0</accession>